<dbReference type="InterPro" id="IPR003770">
    <property type="entry name" value="MLTG-like"/>
</dbReference>
<dbReference type="CDD" id="cd08010">
    <property type="entry name" value="MltG_like"/>
    <property type="match status" value="1"/>
</dbReference>
<reference evidence="8 9" key="1">
    <citation type="submission" date="2021-04" db="EMBL/GenBank/DDBJ databases">
        <authorList>
            <person name="Huq M.A."/>
        </authorList>
    </citation>
    <scope>NUCLEOTIDE SEQUENCE [LARGE SCALE GENOMIC DNA]</scope>
    <source>
        <strain evidence="8 9">MAH-13</strain>
    </source>
</reference>
<feature type="site" description="Important for catalytic activity" evidence="7">
    <location>
        <position position="227"/>
    </location>
</feature>
<comment type="similarity">
    <text evidence="7">Belongs to the transglycosylase MltG family.</text>
</comment>
<dbReference type="RefSeq" id="WP_209614726.1">
    <property type="nucleotide sequence ID" value="NZ_JAGJRS010000003.1"/>
</dbReference>
<evidence type="ECO:0000313" key="8">
    <source>
        <dbReference type="EMBL" id="MBP1472929.1"/>
    </source>
</evidence>
<name>A0ABS4DIR2_9GAMM</name>
<evidence type="ECO:0000256" key="4">
    <source>
        <dbReference type="ARBA" id="ARBA00023136"/>
    </source>
</evidence>
<keyword evidence="6 7" id="KW-0961">Cell wall biogenesis/degradation</keyword>
<evidence type="ECO:0000256" key="6">
    <source>
        <dbReference type="ARBA" id="ARBA00023316"/>
    </source>
</evidence>
<keyword evidence="2 7" id="KW-0812">Transmembrane</keyword>
<keyword evidence="5 7" id="KW-0456">Lyase</keyword>
<evidence type="ECO:0000256" key="1">
    <source>
        <dbReference type="ARBA" id="ARBA00022475"/>
    </source>
</evidence>
<keyword evidence="9" id="KW-1185">Reference proteome</keyword>
<protein>
    <recommendedName>
        <fullName evidence="7">Endolytic murein transglycosylase</fullName>
        <ecNumber evidence="7">4.2.2.29</ecNumber>
    </recommendedName>
    <alternativeName>
        <fullName evidence="7">Peptidoglycan lytic transglycosylase</fullName>
    </alternativeName>
    <alternativeName>
        <fullName evidence="7">Peptidoglycan polymerization terminase</fullName>
    </alternativeName>
</protein>
<dbReference type="Gene3D" id="3.30.1490.480">
    <property type="entry name" value="Endolytic murein transglycosylase"/>
    <property type="match status" value="1"/>
</dbReference>
<keyword evidence="3 7" id="KW-1133">Transmembrane helix</keyword>
<organism evidence="8 9">
    <name type="scientific">Frateuria flava</name>
    <dbReference type="NCBI Taxonomy" id="2821489"/>
    <lineage>
        <taxon>Bacteria</taxon>
        <taxon>Pseudomonadati</taxon>
        <taxon>Pseudomonadota</taxon>
        <taxon>Gammaproteobacteria</taxon>
        <taxon>Lysobacterales</taxon>
        <taxon>Rhodanobacteraceae</taxon>
        <taxon>Frateuria</taxon>
    </lineage>
</organism>
<proteinExistence type="inferred from homology"/>
<evidence type="ECO:0000256" key="5">
    <source>
        <dbReference type="ARBA" id="ARBA00023239"/>
    </source>
</evidence>
<dbReference type="EC" id="4.2.2.29" evidence="7"/>
<evidence type="ECO:0000256" key="2">
    <source>
        <dbReference type="ARBA" id="ARBA00022692"/>
    </source>
</evidence>
<dbReference type="Gene3D" id="3.30.160.60">
    <property type="entry name" value="Classic Zinc Finger"/>
    <property type="match status" value="1"/>
</dbReference>
<accession>A0ABS4DIR2</accession>
<dbReference type="HAMAP" id="MF_02065">
    <property type="entry name" value="MltG"/>
    <property type="match status" value="1"/>
</dbReference>
<evidence type="ECO:0000256" key="7">
    <source>
        <dbReference type="HAMAP-Rule" id="MF_02065"/>
    </source>
</evidence>
<keyword evidence="4 7" id="KW-0472">Membrane</keyword>
<comment type="catalytic activity">
    <reaction evidence="7">
        <text>a peptidoglycan chain = a peptidoglycan chain with N-acetyl-1,6-anhydromuramyl-[peptide] at the reducing end + a peptidoglycan chain with N-acetylglucosamine at the non-reducing end.</text>
        <dbReference type="EC" id="4.2.2.29"/>
    </reaction>
</comment>
<sequence>MGRKKRKGRAAWRILGWLVLLAMLAALVAGWYDFERFSRTPLTVGPQRQTLDVERGSSLRGIVAQLRSRNLTRAPSLYWRVLAERMRVADRLHAGEYALDPGVTPGQLLDAMAAGRVLQRDFTIVDGWTFRQLREALAKVPTLRHDDAALDDAEIMRRIGAPGEKPEGRFLPETYAYVKGDGDLDILKRAHQAMVRALAELWPGRDKNLPLATPYEALILASIVEKETGRADERPRIAGVFVRRLENHMLLQTDPAVIYGMGEAYAGNIRRSDLLADTPYNTYLHAGLPPTPIALPGRPAIQAALHPAPGKALYFVARGDGSHVFASSLAEHNRNVACYQLKRCHD</sequence>
<comment type="caution">
    <text evidence="8">The sequence shown here is derived from an EMBL/GenBank/DDBJ whole genome shotgun (WGS) entry which is preliminary data.</text>
</comment>
<dbReference type="EMBL" id="JAGJRS010000003">
    <property type="protein sequence ID" value="MBP1472929.1"/>
    <property type="molecule type" value="Genomic_DNA"/>
</dbReference>
<keyword evidence="7" id="KW-0997">Cell inner membrane</keyword>
<dbReference type="Proteomes" id="UP000823790">
    <property type="component" value="Unassembled WGS sequence"/>
</dbReference>
<gene>
    <name evidence="7 8" type="primary">mltG</name>
    <name evidence="8" type="ORF">J7I44_01370</name>
</gene>
<keyword evidence="1 7" id="KW-1003">Cell membrane</keyword>
<evidence type="ECO:0000313" key="9">
    <source>
        <dbReference type="Proteomes" id="UP000823790"/>
    </source>
</evidence>
<evidence type="ECO:0000256" key="3">
    <source>
        <dbReference type="ARBA" id="ARBA00022989"/>
    </source>
</evidence>
<comment type="function">
    <text evidence="7">Functions as a peptidoglycan terminase that cleaves nascent peptidoglycan strands endolytically to terminate their elongation.</text>
</comment>
<dbReference type="PANTHER" id="PTHR30518:SF2">
    <property type="entry name" value="ENDOLYTIC MUREIN TRANSGLYCOSYLASE"/>
    <property type="match status" value="1"/>
</dbReference>
<dbReference type="Pfam" id="PF02618">
    <property type="entry name" value="YceG"/>
    <property type="match status" value="1"/>
</dbReference>
<dbReference type="NCBIfam" id="TIGR00247">
    <property type="entry name" value="endolytic transglycosylase MltG"/>
    <property type="match status" value="1"/>
</dbReference>
<dbReference type="PANTHER" id="PTHR30518">
    <property type="entry name" value="ENDOLYTIC MUREIN TRANSGLYCOSYLASE"/>
    <property type="match status" value="1"/>
</dbReference>